<sequence length="211" mass="24487">MDKTGDAQAGILARLDRLESRDEIRQLISKYSLALDMRDMNAMASLFAPDVKVGGGKSGRAALRDWLDETMRKQFDGTSHHVGSTIIEFVDADNAVGVVYSKNEHECGAEWVIMQMMYYDRYERIDGRWFFRRRQPLYWYASDLNKPPVGSRKMRWPGREPYEGSFHDLFPSWKEFWARSGPDEALPEPAPLEAFIETMRRGNEIRGNRVR</sequence>
<dbReference type="InterPro" id="IPR037401">
    <property type="entry name" value="SnoaL-like"/>
</dbReference>
<organism evidence="2 3">
    <name type="scientific">Aminobacter aminovorans</name>
    <name type="common">Chelatobacter heintzii</name>
    <dbReference type="NCBI Taxonomy" id="83263"/>
    <lineage>
        <taxon>Bacteria</taxon>
        <taxon>Pseudomonadati</taxon>
        <taxon>Pseudomonadota</taxon>
        <taxon>Alphaproteobacteria</taxon>
        <taxon>Hyphomicrobiales</taxon>
        <taxon>Phyllobacteriaceae</taxon>
        <taxon>Aminobacter</taxon>
    </lineage>
</organism>
<name>A0A380WNP0_AMIAI</name>
<dbReference type="RefSeq" id="WP_115732011.1">
    <property type="nucleotide sequence ID" value="NZ_BAAAVY010000002.1"/>
</dbReference>
<dbReference type="GO" id="GO:0016829">
    <property type="term" value="F:lyase activity"/>
    <property type="evidence" value="ECO:0007669"/>
    <property type="project" value="UniProtKB-KW"/>
</dbReference>
<dbReference type="AlphaFoldDB" id="A0A380WNP0"/>
<dbReference type="EC" id="4.5.1.-" evidence="2"/>
<reference evidence="2 3" key="1">
    <citation type="submission" date="2018-06" db="EMBL/GenBank/DDBJ databases">
        <authorList>
            <consortium name="Pathogen Informatics"/>
            <person name="Doyle S."/>
        </authorList>
    </citation>
    <scope>NUCLEOTIDE SEQUENCE [LARGE SCALE GENOMIC DNA]</scope>
    <source>
        <strain evidence="2 3">NCTC10684</strain>
    </source>
</reference>
<dbReference type="Pfam" id="PF13577">
    <property type="entry name" value="SnoaL_4"/>
    <property type="match status" value="1"/>
</dbReference>
<evidence type="ECO:0000313" key="2">
    <source>
        <dbReference type="EMBL" id="SUU89932.1"/>
    </source>
</evidence>
<gene>
    <name evidence="2" type="primary">linA</name>
    <name evidence="2" type="ORF">NCTC10684_03175</name>
</gene>
<proteinExistence type="predicted"/>
<dbReference type="InterPro" id="IPR032710">
    <property type="entry name" value="NTF2-like_dom_sf"/>
</dbReference>
<evidence type="ECO:0000259" key="1">
    <source>
        <dbReference type="Pfam" id="PF13577"/>
    </source>
</evidence>
<protein>
    <submittedName>
        <fullName evidence="2">Gamma-hexachlorocyclohexane dehydrochlorinase</fullName>
        <ecNumber evidence="2">4.5.1.-</ecNumber>
    </submittedName>
</protein>
<dbReference type="Proteomes" id="UP000254701">
    <property type="component" value="Unassembled WGS sequence"/>
</dbReference>
<keyword evidence="2" id="KW-0456">Lyase</keyword>
<dbReference type="Gene3D" id="3.10.450.50">
    <property type="match status" value="1"/>
</dbReference>
<dbReference type="EMBL" id="UFSM01000001">
    <property type="protein sequence ID" value="SUU89932.1"/>
    <property type="molecule type" value="Genomic_DNA"/>
</dbReference>
<dbReference type="CDD" id="cd00531">
    <property type="entry name" value="NTF2_like"/>
    <property type="match status" value="1"/>
</dbReference>
<accession>A0A380WNP0</accession>
<dbReference type="SUPFAM" id="SSF54427">
    <property type="entry name" value="NTF2-like"/>
    <property type="match status" value="1"/>
</dbReference>
<dbReference type="OrthoDB" id="581683at2"/>
<feature type="domain" description="SnoaL-like" evidence="1">
    <location>
        <begin position="17"/>
        <end position="134"/>
    </location>
</feature>
<evidence type="ECO:0000313" key="3">
    <source>
        <dbReference type="Proteomes" id="UP000254701"/>
    </source>
</evidence>